<comment type="subcellular location">
    <subcellularLocation>
        <location evidence="1">Secreted</location>
    </subcellularLocation>
</comment>
<keyword evidence="5" id="KW-1185">Reference proteome</keyword>
<dbReference type="EMBL" id="JACVVK020000456">
    <property type="protein sequence ID" value="KAK7473813.1"/>
    <property type="molecule type" value="Genomic_DNA"/>
</dbReference>
<evidence type="ECO:0000256" key="1">
    <source>
        <dbReference type="ARBA" id="ARBA00004613"/>
    </source>
</evidence>
<dbReference type="InterPro" id="IPR008983">
    <property type="entry name" value="Tumour_necrosis_fac-like_dom"/>
</dbReference>
<dbReference type="PANTHER" id="PTHR15427">
    <property type="entry name" value="EMILIN ELASTIN MICROFIBRIL INTERFACE-LOCATED PROTEIN ELASTIN MICROFIBRIL INTERFACER"/>
    <property type="match status" value="1"/>
</dbReference>
<dbReference type="InterPro" id="IPR001073">
    <property type="entry name" value="C1q_dom"/>
</dbReference>
<organism evidence="4 5">
    <name type="scientific">Batillaria attramentaria</name>
    <dbReference type="NCBI Taxonomy" id="370345"/>
    <lineage>
        <taxon>Eukaryota</taxon>
        <taxon>Metazoa</taxon>
        <taxon>Spiralia</taxon>
        <taxon>Lophotrochozoa</taxon>
        <taxon>Mollusca</taxon>
        <taxon>Gastropoda</taxon>
        <taxon>Caenogastropoda</taxon>
        <taxon>Sorbeoconcha</taxon>
        <taxon>Cerithioidea</taxon>
        <taxon>Batillariidae</taxon>
        <taxon>Batillaria</taxon>
    </lineage>
</organism>
<dbReference type="Proteomes" id="UP001519460">
    <property type="component" value="Unassembled WGS sequence"/>
</dbReference>
<evidence type="ECO:0000259" key="3">
    <source>
        <dbReference type="PROSITE" id="PS50871"/>
    </source>
</evidence>
<proteinExistence type="predicted"/>
<dbReference type="PROSITE" id="PS50871">
    <property type="entry name" value="C1Q"/>
    <property type="match status" value="1"/>
</dbReference>
<evidence type="ECO:0000256" key="2">
    <source>
        <dbReference type="ARBA" id="ARBA00022525"/>
    </source>
</evidence>
<dbReference type="SMART" id="SM00110">
    <property type="entry name" value="C1Q"/>
    <property type="match status" value="1"/>
</dbReference>
<accession>A0ABD0JFU0</accession>
<evidence type="ECO:0000313" key="4">
    <source>
        <dbReference type="EMBL" id="KAK7473813.1"/>
    </source>
</evidence>
<evidence type="ECO:0000313" key="5">
    <source>
        <dbReference type="Proteomes" id="UP001519460"/>
    </source>
</evidence>
<sequence length="139" mass="15042">MCMVYHIIDNVVPSAVAFTASLRGGGRIDIGDNTPIKFNGYSSHTGFFTAPVAGTYGFYLTVKGANIPEVVHVGIYKSGRILTRTEARGTAKDIYDKGSCFAITHLNVGDRVHARRISDGTSIDKWYTTAFSGFLITAD</sequence>
<dbReference type="Pfam" id="PF00386">
    <property type="entry name" value="C1q"/>
    <property type="match status" value="1"/>
</dbReference>
<dbReference type="GO" id="GO:0005576">
    <property type="term" value="C:extracellular region"/>
    <property type="evidence" value="ECO:0007669"/>
    <property type="project" value="UniProtKB-SubCell"/>
</dbReference>
<protein>
    <recommendedName>
        <fullName evidence="3">C1q domain-containing protein</fullName>
    </recommendedName>
</protein>
<reference evidence="4 5" key="1">
    <citation type="journal article" date="2023" name="Sci. Data">
        <title>Genome assembly of the Korean intertidal mud-creeper Batillaria attramentaria.</title>
        <authorList>
            <person name="Patra A.K."/>
            <person name="Ho P.T."/>
            <person name="Jun S."/>
            <person name="Lee S.J."/>
            <person name="Kim Y."/>
            <person name="Won Y.J."/>
        </authorList>
    </citation>
    <scope>NUCLEOTIDE SEQUENCE [LARGE SCALE GENOMIC DNA]</scope>
    <source>
        <strain evidence="4">Wonlab-2016</strain>
    </source>
</reference>
<dbReference type="Gene3D" id="2.60.120.40">
    <property type="match status" value="1"/>
</dbReference>
<keyword evidence="2" id="KW-0964">Secreted</keyword>
<comment type="caution">
    <text evidence="4">The sequence shown here is derived from an EMBL/GenBank/DDBJ whole genome shotgun (WGS) entry which is preliminary data.</text>
</comment>
<dbReference type="PANTHER" id="PTHR15427:SF50">
    <property type="entry name" value="COMPLEMENT C1Q TUMOR NECROSIS FACTOR-RELATED PROTEIN 2-LIKE"/>
    <property type="match status" value="1"/>
</dbReference>
<dbReference type="InterPro" id="IPR050392">
    <property type="entry name" value="Collagen/C1q_domain"/>
</dbReference>
<dbReference type="AlphaFoldDB" id="A0ABD0JFU0"/>
<feature type="domain" description="C1q" evidence="3">
    <location>
        <begin position="7"/>
        <end position="139"/>
    </location>
</feature>
<name>A0ABD0JFU0_9CAEN</name>
<gene>
    <name evidence="4" type="ORF">BaRGS_00034920</name>
</gene>
<dbReference type="SUPFAM" id="SSF49842">
    <property type="entry name" value="TNF-like"/>
    <property type="match status" value="1"/>
</dbReference>